<dbReference type="AlphaFoldDB" id="K1QU81"/>
<accession>K1QU81</accession>
<sequence>MQYNWCHHLRDFYFGEAPCADDDPTSCSNVQIETAVNVSTVDWSGCTDTIPYNMTVTNSESVVLYRNSTSCCSGNLTVHYNIDNSKLNKEAGNSTLNQGALNKEPQMNTSDSSTTEQVSQISQQMVAGIIHLPDYLLLGLSGISGFLVFTTIVTIVVFSVKRRNEQKTKSKRSFCVSQEVHCNNVDSLETQNERYIVKLESPTKTLPPQNDFSFQQVDDVNTVSSNQSLASNETLYLNTCEECLEPADDIRSTSSDEATYMNTCEGYLDANDLRITTSVEAHCVRTVSSNQHVESDETNHLDTCEDYMNVSVPRPAKCGGPALDECPVLHLPWMPSNQYSDQIGEDDEHASTYTTVQHGRDKLRLCCVVQKFNVLLLGKSYNPLQYRKGNNTRPYSDQLQYLKHYMGNKGRKQIPEYDEQGKFCEERDKYLQLVF</sequence>
<name>K1QU81_MAGGI</name>
<dbReference type="EMBL" id="JH818503">
    <property type="protein sequence ID" value="EKC32505.1"/>
    <property type="molecule type" value="Genomic_DNA"/>
</dbReference>
<reference evidence="1" key="1">
    <citation type="journal article" date="2012" name="Nature">
        <title>The oyster genome reveals stress adaptation and complexity of shell formation.</title>
        <authorList>
            <person name="Zhang G."/>
            <person name="Fang X."/>
            <person name="Guo X."/>
            <person name="Li L."/>
            <person name="Luo R."/>
            <person name="Xu F."/>
            <person name="Yang P."/>
            <person name="Zhang L."/>
            <person name="Wang X."/>
            <person name="Qi H."/>
            <person name="Xiong Z."/>
            <person name="Que H."/>
            <person name="Xie Y."/>
            <person name="Holland P.W."/>
            <person name="Paps J."/>
            <person name="Zhu Y."/>
            <person name="Wu F."/>
            <person name="Chen Y."/>
            <person name="Wang J."/>
            <person name="Peng C."/>
            <person name="Meng J."/>
            <person name="Yang L."/>
            <person name="Liu J."/>
            <person name="Wen B."/>
            <person name="Zhang N."/>
            <person name="Huang Z."/>
            <person name="Zhu Q."/>
            <person name="Feng Y."/>
            <person name="Mount A."/>
            <person name="Hedgecock D."/>
            <person name="Xu Z."/>
            <person name="Liu Y."/>
            <person name="Domazet-Loso T."/>
            <person name="Du Y."/>
            <person name="Sun X."/>
            <person name="Zhang S."/>
            <person name="Liu B."/>
            <person name="Cheng P."/>
            <person name="Jiang X."/>
            <person name="Li J."/>
            <person name="Fan D."/>
            <person name="Wang W."/>
            <person name="Fu W."/>
            <person name="Wang T."/>
            <person name="Wang B."/>
            <person name="Zhang J."/>
            <person name="Peng Z."/>
            <person name="Li Y."/>
            <person name="Li N."/>
            <person name="Wang J."/>
            <person name="Chen M."/>
            <person name="He Y."/>
            <person name="Tan F."/>
            <person name="Song X."/>
            <person name="Zheng Q."/>
            <person name="Huang R."/>
            <person name="Yang H."/>
            <person name="Du X."/>
            <person name="Chen L."/>
            <person name="Yang M."/>
            <person name="Gaffney P.M."/>
            <person name="Wang S."/>
            <person name="Luo L."/>
            <person name="She Z."/>
            <person name="Ming Y."/>
            <person name="Huang W."/>
            <person name="Zhang S."/>
            <person name="Huang B."/>
            <person name="Zhang Y."/>
            <person name="Qu T."/>
            <person name="Ni P."/>
            <person name="Miao G."/>
            <person name="Wang J."/>
            <person name="Wang Q."/>
            <person name="Steinberg C.E."/>
            <person name="Wang H."/>
            <person name="Li N."/>
            <person name="Qian L."/>
            <person name="Zhang G."/>
            <person name="Li Y."/>
            <person name="Yang H."/>
            <person name="Liu X."/>
            <person name="Wang J."/>
            <person name="Yin Y."/>
            <person name="Wang J."/>
        </authorList>
    </citation>
    <scope>NUCLEOTIDE SEQUENCE [LARGE SCALE GENOMIC DNA]</scope>
    <source>
        <strain evidence="1">05x7-T-G4-1.051#20</strain>
    </source>
</reference>
<evidence type="ECO:0000313" key="1">
    <source>
        <dbReference type="EMBL" id="EKC32505.1"/>
    </source>
</evidence>
<protein>
    <submittedName>
        <fullName evidence="1">Uncharacterized protein</fullName>
    </submittedName>
</protein>
<dbReference type="HOGENOM" id="CLU_630468_0_0_1"/>
<dbReference type="InParanoid" id="K1QU81"/>
<gene>
    <name evidence="1" type="ORF">CGI_10007365</name>
</gene>
<proteinExistence type="predicted"/>
<organism evidence="1">
    <name type="scientific">Magallana gigas</name>
    <name type="common">Pacific oyster</name>
    <name type="synonym">Crassostrea gigas</name>
    <dbReference type="NCBI Taxonomy" id="29159"/>
    <lineage>
        <taxon>Eukaryota</taxon>
        <taxon>Metazoa</taxon>
        <taxon>Spiralia</taxon>
        <taxon>Lophotrochozoa</taxon>
        <taxon>Mollusca</taxon>
        <taxon>Bivalvia</taxon>
        <taxon>Autobranchia</taxon>
        <taxon>Pteriomorphia</taxon>
        <taxon>Ostreida</taxon>
        <taxon>Ostreoidea</taxon>
        <taxon>Ostreidae</taxon>
        <taxon>Magallana</taxon>
    </lineage>
</organism>